<evidence type="ECO:0000313" key="2">
    <source>
        <dbReference type="EMBL" id="KPJ62153.1"/>
    </source>
</evidence>
<dbReference type="Proteomes" id="UP000052020">
    <property type="component" value="Unassembled WGS sequence"/>
</dbReference>
<gene>
    <name evidence="2" type="ORF">AMK68_05265</name>
</gene>
<feature type="chain" id="PRO_5006640129" description="Carboxypeptidase regulatory-like domain-containing protein" evidence="1">
    <location>
        <begin position="23"/>
        <end position="389"/>
    </location>
</feature>
<evidence type="ECO:0008006" key="4">
    <source>
        <dbReference type="Google" id="ProtNLM"/>
    </source>
</evidence>
<evidence type="ECO:0000313" key="3">
    <source>
        <dbReference type="Proteomes" id="UP000052020"/>
    </source>
</evidence>
<keyword evidence="1" id="KW-0732">Signal</keyword>
<protein>
    <recommendedName>
        <fullName evidence="4">Carboxypeptidase regulatory-like domain-containing protein</fullName>
    </recommendedName>
</protein>
<name>A0A0S7XJD0_9BACT</name>
<evidence type="ECO:0000256" key="1">
    <source>
        <dbReference type="SAM" id="SignalP"/>
    </source>
</evidence>
<organism evidence="2 3">
    <name type="scientific">candidate division KD3-62 bacterium DG_56</name>
    <dbReference type="NCBI Taxonomy" id="1704032"/>
    <lineage>
        <taxon>Bacteria</taxon>
        <taxon>candidate division KD3-62</taxon>
    </lineage>
</organism>
<reference evidence="2 3" key="1">
    <citation type="journal article" date="2015" name="Microbiome">
        <title>Genomic resolution of linkages in carbon, nitrogen, and sulfur cycling among widespread estuary sediment bacteria.</title>
        <authorList>
            <person name="Baker B.J."/>
            <person name="Lazar C.S."/>
            <person name="Teske A.P."/>
            <person name="Dick G.J."/>
        </authorList>
    </citation>
    <scope>NUCLEOTIDE SEQUENCE [LARGE SCALE GENOMIC DNA]</scope>
    <source>
        <strain evidence="2">DG_56</strain>
    </source>
</reference>
<proteinExistence type="predicted"/>
<dbReference type="SUPFAM" id="SSF117074">
    <property type="entry name" value="Hypothetical protein PA1324"/>
    <property type="match status" value="1"/>
</dbReference>
<comment type="caution">
    <text evidence="2">The sequence shown here is derived from an EMBL/GenBank/DDBJ whole genome shotgun (WGS) entry which is preliminary data.</text>
</comment>
<accession>A0A0S7XJD0</accession>
<feature type="signal peptide" evidence="1">
    <location>
        <begin position="1"/>
        <end position="22"/>
    </location>
</feature>
<dbReference type="AlphaFoldDB" id="A0A0S7XJD0"/>
<sequence length="389" mass="42123">MRSARLTAFLALMLVAAGAAHAAGRIVGRVRNQLNDGYGGLRVFANREGDAVHYTTVTGDDGAFAFEAILAGGYSLATERPPGAMPGYVALVELAEDTVEHVEMRIDSAYAIPEGDQPWGRTMRKVAQTFIANGRSIVGASLRADSPSPLRLRIRAGGPSGQVISPFLKAEPGESGQWYSVTWRPGAVPTVPGKPYCLEAQAVDGQPWSCYVSVRGDAYRNGNIFFEDFAHLDHDLSATVFCDSAQHPAAYLQWSPREQGVWAEEIGQTFLATGDCLLAAACVARAEQPVESLVLIYAVLEDGPQGRQVGPSKISQAAPGAEHAVAWLPGEVTLDPGRRYYLRVTSAAQGRIFCHLTDNDYRFGHVVIDGKSEWGRDLAGWMLQWHPRK</sequence>
<dbReference type="EMBL" id="LIZY01000129">
    <property type="protein sequence ID" value="KPJ62153.1"/>
    <property type="molecule type" value="Genomic_DNA"/>
</dbReference>